<dbReference type="EMBL" id="FNJI01000008">
    <property type="protein sequence ID" value="SDO96880.1"/>
    <property type="molecule type" value="Genomic_DNA"/>
</dbReference>
<dbReference type="FunFam" id="3.40.1010.10:FF:000007">
    <property type="entry name" value="Ribosomal RNA small subunit methyltransferase I"/>
    <property type="match status" value="1"/>
</dbReference>
<comment type="subcellular location">
    <subcellularLocation>
        <location evidence="6">Cytoplasm</location>
    </subcellularLocation>
</comment>
<evidence type="ECO:0000313" key="8">
    <source>
        <dbReference type="EMBL" id="SDO96880.1"/>
    </source>
</evidence>
<dbReference type="PANTHER" id="PTHR46111">
    <property type="entry name" value="RIBOSOMAL RNA SMALL SUBUNIT METHYLTRANSFERASE I"/>
    <property type="match status" value="1"/>
</dbReference>
<dbReference type="Gene3D" id="3.30.950.10">
    <property type="entry name" value="Methyltransferase, Cobalt-precorrin-4 Transmethylase, Domain 2"/>
    <property type="match status" value="1"/>
</dbReference>
<keyword evidence="4 6" id="KW-0808">Transferase</keyword>
<evidence type="ECO:0000256" key="6">
    <source>
        <dbReference type="HAMAP-Rule" id="MF_01877"/>
    </source>
</evidence>
<dbReference type="STRING" id="91360.SAMN05660330_01471"/>
<dbReference type="Proteomes" id="UP000199073">
    <property type="component" value="Unassembled WGS sequence"/>
</dbReference>
<evidence type="ECO:0000259" key="7">
    <source>
        <dbReference type="Pfam" id="PF00590"/>
    </source>
</evidence>
<comment type="catalytic activity">
    <reaction evidence="6">
        <text>cytidine(1402) in 16S rRNA + S-adenosyl-L-methionine = 2'-O-methylcytidine(1402) in 16S rRNA + S-adenosyl-L-homocysteine + H(+)</text>
        <dbReference type="Rhea" id="RHEA:42924"/>
        <dbReference type="Rhea" id="RHEA-COMP:10285"/>
        <dbReference type="Rhea" id="RHEA-COMP:10286"/>
        <dbReference type="ChEBI" id="CHEBI:15378"/>
        <dbReference type="ChEBI" id="CHEBI:57856"/>
        <dbReference type="ChEBI" id="CHEBI:59789"/>
        <dbReference type="ChEBI" id="CHEBI:74495"/>
        <dbReference type="ChEBI" id="CHEBI:82748"/>
        <dbReference type="EC" id="2.1.1.198"/>
    </reaction>
</comment>
<dbReference type="InterPro" id="IPR000878">
    <property type="entry name" value="4pyrrol_Mease"/>
</dbReference>
<dbReference type="Pfam" id="PF00590">
    <property type="entry name" value="TP_methylase"/>
    <property type="match status" value="1"/>
</dbReference>
<reference evidence="8 9" key="1">
    <citation type="submission" date="2016-10" db="EMBL/GenBank/DDBJ databases">
        <authorList>
            <person name="de Groot N.N."/>
        </authorList>
    </citation>
    <scope>NUCLEOTIDE SEQUENCE [LARGE SCALE GENOMIC DNA]</scope>
    <source>
        <strain evidence="8 9">DSM 12130</strain>
    </source>
</reference>
<dbReference type="Gene3D" id="3.40.1010.10">
    <property type="entry name" value="Cobalt-precorrin-4 Transmethylase, Domain 1"/>
    <property type="match status" value="1"/>
</dbReference>
<keyword evidence="9" id="KW-1185">Reference proteome</keyword>
<dbReference type="NCBIfam" id="TIGR00096">
    <property type="entry name" value="16S rRNA (cytidine(1402)-2'-O)-methyltransferase"/>
    <property type="match status" value="1"/>
</dbReference>
<organism evidence="8 9">
    <name type="scientific">Desulforhopalus singaporensis</name>
    <dbReference type="NCBI Taxonomy" id="91360"/>
    <lineage>
        <taxon>Bacteria</taxon>
        <taxon>Pseudomonadati</taxon>
        <taxon>Thermodesulfobacteriota</taxon>
        <taxon>Desulfobulbia</taxon>
        <taxon>Desulfobulbales</taxon>
        <taxon>Desulfocapsaceae</taxon>
        <taxon>Desulforhopalus</taxon>
    </lineage>
</organism>
<keyword evidence="2 6" id="KW-0698">rRNA processing</keyword>
<dbReference type="EC" id="2.1.1.198" evidence="6"/>
<protein>
    <recommendedName>
        <fullName evidence="6">Ribosomal RNA small subunit methyltransferase I</fullName>
        <ecNumber evidence="6">2.1.1.198</ecNumber>
    </recommendedName>
    <alternativeName>
        <fullName evidence="6">16S rRNA 2'-O-ribose C1402 methyltransferase</fullName>
    </alternativeName>
    <alternativeName>
        <fullName evidence="6">rRNA (cytidine-2'-O-)-methyltransferase RsmI</fullName>
    </alternativeName>
</protein>
<proteinExistence type="inferred from homology"/>
<dbReference type="GO" id="GO:0005737">
    <property type="term" value="C:cytoplasm"/>
    <property type="evidence" value="ECO:0007669"/>
    <property type="project" value="UniProtKB-SubCell"/>
</dbReference>
<dbReference type="InterPro" id="IPR035996">
    <property type="entry name" value="4pyrrol_Methylase_sf"/>
</dbReference>
<dbReference type="PANTHER" id="PTHR46111:SF1">
    <property type="entry name" value="RIBOSOMAL RNA SMALL SUBUNIT METHYLTRANSFERASE I"/>
    <property type="match status" value="1"/>
</dbReference>
<dbReference type="InterPro" id="IPR014776">
    <property type="entry name" value="4pyrrole_Mease_sub2"/>
</dbReference>
<dbReference type="InterPro" id="IPR018063">
    <property type="entry name" value="SAM_MeTrfase_RsmI_CS"/>
</dbReference>
<evidence type="ECO:0000256" key="1">
    <source>
        <dbReference type="ARBA" id="ARBA00022490"/>
    </source>
</evidence>
<keyword evidence="5 6" id="KW-0949">S-adenosyl-L-methionine</keyword>
<dbReference type="SUPFAM" id="SSF53790">
    <property type="entry name" value="Tetrapyrrole methylase"/>
    <property type="match status" value="1"/>
</dbReference>
<dbReference type="CDD" id="cd11648">
    <property type="entry name" value="RsmI"/>
    <property type="match status" value="1"/>
</dbReference>
<name>A0A1H0NWX8_9BACT</name>
<accession>A0A1H0NWX8</accession>
<evidence type="ECO:0000256" key="2">
    <source>
        <dbReference type="ARBA" id="ARBA00022552"/>
    </source>
</evidence>
<dbReference type="AlphaFoldDB" id="A0A1H0NWX8"/>
<evidence type="ECO:0000256" key="5">
    <source>
        <dbReference type="ARBA" id="ARBA00022691"/>
    </source>
</evidence>
<evidence type="ECO:0000256" key="4">
    <source>
        <dbReference type="ARBA" id="ARBA00022679"/>
    </source>
</evidence>
<feature type="domain" description="Tetrapyrrole methylase" evidence="7">
    <location>
        <begin position="31"/>
        <end position="230"/>
    </location>
</feature>
<evidence type="ECO:0000256" key="3">
    <source>
        <dbReference type="ARBA" id="ARBA00022603"/>
    </source>
</evidence>
<evidence type="ECO:0000313" key="9">
    <source>
        <dbReference type="Proteomes" id="UP000199073"/>
    </source>
</evidence>
<dbReference type="InterPro" id="IPR014777">
    <property type="entry name" value="4pyrrole_Mease_sub1"/>
</dbReference>
<sequence>MVIDNNGSTIQQAATNRWTAMQTIKSGSSGTLYIVPTPIGNLEDITARAIRILREVSHVCAEDTRHTRKLLSHFGISTSVISYYREKEREKSVSIVKLLHQGKDIALVSDAGTPAISDPGAILVQHARQAGIKIVPLPGACAATTALSAAGMTDDGFLFLGFAPSKQGQRKKFLQKIKNCSYPVVLYESPRRVGEMLTDALAILGDRQGFWARELTKTFEDLQQGSLSELVQLCEAPQKGEFVIIIYPETVEEAAGENLDELLVWYRDNSDLSLKDVSKKLSSDLGLSRSEIYKQALKIWNSTT</sequence>
<dbReference type="PROSITE" id="PS01296">
    <property type="entry name" value="RSMI"/>
    <property type="match status" value="1"/>
</dbReference>
<comment type="similarity">
    <text evidence="6">Belongs to the methyltransferase superfamily. RsmI family.</text>
</comment>
<dbReference type="PIRSF" id="PIRSF005917">
    <property type="entry name" value="MTase_YraL"/>
    <property type="match status" value="1"/>
</dbReference>
<comment type="function">
    <text evidence="6">Catalyzes the 2'-O-methylation of the ribose of cytidine 1402 (C1402) in 16S rRNA.</text>
</comment>
<keyword evidence="1 6" id="KW-0963">Cytoplasm</keyword>
<keyword evidence="3 6" id="KW-0489">Methyltransferase</keyword>
<dbReference type="FunFam" id="3.30.950.10:FF:000002">
    <property type="entry name" value="Ribosomal RNA small subunit methyltransferase I"/>
    <property type="match status" value="1"/>
</dbReference>
<dbReference type="InterPro" id="IPR008189">
    <property type="entry name" value="rRNA_ssu_MeTfrase_I"/>
</dbReference>
<gene>
    <name evidence="6" type="primary">rsmI</name>
    <name evidence="8" type="ORF">SAMN05660330_01471</name>
</gene>
<dbReference type="GO" id="GO:0070677">
    <property type="term" value="F:rRNA (cytosine-2'-O-)-methyltransferase activity"/>
    <property type="evidence" value="ECO:0007669"/>
    <property type="project" value="UniProtKB-UniRule"/>
</dbReference>
<dbReference type="HAMAP" id="MF_01877">
    <property type="entry name" value="16SrRNA_methyltr_I"/>
    <property type="match status" value="1"/>
</dbReference>